<dbReference type="EMBL" id="JAAEEH010000007">
    <property type="protein sequence ID" value="NDL66948.1"/>
    <property type="molecule type" value="Genomic_DNA"/>
</dbReference>
<dbReference type="InterPro" id="IPR029063">
    <property type="entry name" value="SAM-dependent_MTases_sf"/>
</dbReference>
<dbReference type="Gene3D" id="3.40.50.150">
    <property type="entry name" value="Vaccinia Virus protein VP39"/>
    <property type="match status" value="1"/>
</dbReference>
<evidence type="ECO:0000313" key="2">
    <source>
        <dbReference type="EMBL" id="NDL66948.1"/>
    </source>
</evidence>
<dbReference type="InterPro" id="IPR025714">
    <property type="entry name" value="Methyltranfer_dom"/>
</dbReference>
<dbReference type="GO" id="GO:0032259">
    <property type="term" value="P:methylation"/>
    <property type="evidence" value="ECO:0007669"/>
    <property type="project" value="UniProtKB-KW"/>
</dbReference>
<dbReference type="PANTHER" id="PTHR43667:SF2">
    <property type="entry name" value="FATTY ACID C-METHYL TRANSFERASE"/>
    <property type="match status" value="1"/>
</dbReference>
<protein>
    <submittedName>
        <fullName evidence="2">Methyltransferase domain-containing protein</fullName>
    </submittedName>
</protein>
<evidence type="ECO:0000259" key="1">
    <source>
        <dbReference type="Pfam" id="PF13847"/>
    </source>
</evidence>
<dbReference type="Pfam" id="PF13847">
    <property type="entry name" value="Methyltransf_31"/>
    <property type="match status" value="1"/>
</dbReference>
<proteinExistence type="predicted"/>
<keyword evidence="2" id="KW-0808">Transferase</keyword>
<dbReference type="AlphaFoldDB" id="A0A7X5KMQ3"/>
<feature type="domain" description="Methyltransferase" evidence="1">
    <location>
        <begin position="28"/>
        <end position="126"/>
    </location>
</feature>
<keyword evidence="2" id="KW-0489">Methyltransferase</keyword>
<dbReference type="PANTHER" id="PTHR43667">
    <property type="entry name" value="CYCLOPROPANE-FATTY-ACYL-PHOSPHOLIPID SYNTHASE"/>
    <property type="match status" value="1"/>
</dbReference>
<organism evidence="2 3">
    <name type="scientific">Anaerotalea alkaliphila</name>
    <dbReference type="NCBI Taxonomy" id="2662126"/>
    <lineage>
        <taxon>Bacteria</taxon>
        <taxon>Bacillati</taxon>
        <taxon>Bacillota</taxon>
        <taxon>Clostridia</taxon>
        <taxon>Eubacteriales</taxon>
        <taxon>Anaerotalea</taxon>
    </lineage>
</organism>
<dbReference type="RefSeq" id="WP_162369673.1">
    <property type="nucleotide sequence ID" value="NZ_JAAEEH010000007.1"/>
</dbReference>
<dbReference type="GO" id="GO:0008168">
    <property type="term" value="F:methyltransferase activity"/>
    <property type="evidence" value="ECO:0007669"/>
    <property type="project" value="UniProtKB-KW"/>
</dbReference>
<dbReference type="Proteomes" id="UP000461585">
    <property type="component" value="Unassembled WGS sequence"/>
</dbReference>
<sequence length="179" mass="20623">MGRTEETEEGRRQHYLHTDIVIEALGLDRNSKVLDVGCGMGVFSIPFAAVAKSVKAVDDSEKMIEYLSDRLEEEGIENITLVLGEFQDLSKEVFTHVFISHILHEMENFEQFREKLLELTSPGSRVGIFEWKRKRADYGPEYQERLSPEDVMGVVGSSFTLERYEELSEPFYLVVLKRI</sequence>
<comment type="caution">
    <text evidence="2">The sequence shown here is derived from an EMBL/GenBank/DDBJ whole genome shotgun (WGS) entry which is preliminary data.</text>
</comment>
<dbReference type="SUPFAM" id="SSF53335">
    <property type="entry name" value="S-adenosyl-L-methionine-dependent methyltransferases"/>
    <property type="match status" value="1"/>
</dbReference>
<keyword evidence="3" id="KW-1185">Reference proteome</keyword>
<dbReference type="CDD" id="cd02440">
    <property type="entry name" value="AdoMet_MTases"/>
    <property type="match status" value="1"/>
</dbReference>
<reference evidence="2 3" key="1">
    <citation type="submission" date="2020-01" db="EMBL/GenBank/DDBJ databases">
        <title>Anaeroalcalibacter tamaniensis gen. nov., sp. nov., moderately halophilic strictly anaerobic fermenter bacterium from mud volcano of Taman peninsula.</title>
        <authorList>
            <person name="Frolova A."/>
            <person name="Merkel A.Y."/>
            <person name="Slobodkin A.I."/>
        </authorList>
    </citation>
    <scope>NUCLEOTIDE SEQUENCE [LARGE SCALE GENOMIC DNA]</scope>
    <source>
        <strain evidence="2 3">F-3ap</strain>
    </source>
</reference>
<gene>
    <name evidence="2" type="ORF">GXN74_04190</name>
</gene>
<accession>A0A7X5KMQ3</accession>
<name>A0A7X5KMQ3_9FIRM</name>
<evidence type="ECO:0000313" key="3">
    <source>
        <dbReference type="Proteomes" id="UP000461585"/>
    </source>
</evidence>
<dbReference type="InterPro" id="IPR050723">
    <property type="entry name" value="CFA/CMAS"/>
</dbReference>